<comment type="subcellular location">
    <subcellularLocation>
        <location evidence="1">Membrane</location>
    </subcellularLocation>
</comment>
<keyword evidence="3 8" id="KW-0812">Transmembrane</keyword>
<evidence type="ECO:0000256" key="6">
    <source>
        <dbReference type="ARBA" id="ARBA00023004"/>
    </source>
</evidence>
<dbReference type="EMBL" id="JACHMK010000001">
    <property type="protein sequence ID" value="MBB6335326.1"/>
    <property type="molecule type" value="Genomic_DNA"/>
</dbReference>
<feature type="transmembrane region" description="Helical" evidence="8">
    <location>
        <begin position="117"/>
        <end position="139"/>
    </location>
</feature>
<evidence type="ECO:0000256" key="3">
    <source>
        <dbReference type="ARBA" id="ARBA00022692"/>
    </source>
</evidence>
<evidence type="ECO:0000313" key="10">
    <source>
        <dbReference type="Proteomes" id="UP000617426"/>
    </source>
</evidence>
<dbReference type="RefSeq" id="WP_184453667.1">
    <property type="nucleotide sequence ID" value="NZ_JACHMK010000001.1"/>
</dbReference>
<dbReference type="GeneID" id="85979131"/>
<dbReference type="InterPro" id="IPR000701">
    <property type="entry name" value="SuccDH_FuR_B_TM-su"/>
</dbReference>
<evidence type="ECO:0000256" key="2">
    <source>
        <dbReference type="ARBA" id="ARBA00022617"/>
    </source>
</evidence>
<dbReference type="NCBIfam" id="TIGR02046">
    <property type="entry name" value="sdhC_b558_fam"/>
    <property type="match status" value="1"/>
</dbReference>
<keyword evidence="10" id="KW-1185">Reference proteome</keyword>
<organism evidence="9 10">
    <name type="scientific">Schaalia hyovaginalis</name>
    <dbReference type="NCBI Taxonomy" id="29316"/>
    <lineage>
        <taxon>Bacteria</taxon>
        <taxon>Bacillati</taxon>
        <taxon>Actinomycetota</taxon>
        <taxon>Actinomycetes</taxon>
        <taxon>Actinomycetales</taxon>
        <taxon>Actinomycetaceae</taxon>
        <taxon>Schaalia</taxon>
    </lineage>
</organism>
<dbReference type="Proteomes" id="UP000617426">
    <property type="component" value="Unassembled WGS sequence"/>
</dbReference>
<dbReference type="InterPro" id="IPR034804">
    <property type="entry name" value="SQR/QFR_C/D"/>
</dbReference>
<keyword evidence="6" id="KW-0408">Iron</keyword>
<dbReference type="Gene3D" id="1.20.1300.10">
    <property type="entry name" value="Fumarate reductase/succinate dehydrogenase, transmembrane subunit"/>
    <property type="match status" value="1"/>
</dbReference>
<comment type="caution">
    <text evidence="9">The sequence shown here is derived from an EMBL/GenBank/DDBJ whole genome shotgun (WGS) entry which is preliminary data.</text>
</comment>
<evidence type="ECO:0000256" key="7">
    <source>
        <dbReference type="ARBA" id="ARBA00023136"/>
    </source>
</evidence>
<feature type="transmembrane region" description="Helical" evidence="8">
    <location>
        <begin position="18"/>
        <end position="37"/>
    </location>
</feature>
<keyword evidence="7 8" id="KW-0472">Membrane</keyword>
<keyword evidence="4" id="KW-0479">Metal-binding</keyword>
<evidence type="ECO:0000313" key="9">
    <source>
        <dbReference type="EMBL" id="MBB6335326.1"/>
    </source>
</evidence>
<reference evidence="9" key="1">
    <citation type="submission" date="2020-08" db="EMBL/GenBank/DDBJ databases">
        <title>Sequencing the genomes of 1000 actinobacteria strains.</title>
        <authorList>
            <person name="Klenk H.-P."/>
        </authorList>
    </citation>
    <scope>NUCLEOTIDE SEQUENCE</scope>
    <source>
        <strain evidence="9">DSM 10695</strain>
    </source>
</reference>
<accession>A0A923E867</accession>
<feature type="transmembrane region" description="Helical" evidence="8">
    <location>
        <begin position="73"/>
        <end position="96"/>
    </location>
</feature>
<name>A0A923E867_9ACTO</name>
<sequence length="233" mass="26351">MATTNVASKRRRAWTTSVFVKQLMAISGFVFVFFLLFHSYGNLKMFLGQEAYDHYAEWLKNEAFVPIFPHGGFIWVFRAAMILMLVIHLFAASYTWTRSRRARTSRYVVKKSVTDSYAARTMRLSGVLIFLIFVFHILHFTTGTVKTGFTADATPYERMVASFQSPLLVAVYALFVALACIHVSHGFWSMFQTLGWVRPATRKFMLVLSGIVGAIIFVMFMAPPIAIAAGIIS</sequence>
<evidence type="ECO:0000256" key="1">
    <source>
        <dbReference type="ARBA" id="ARBA00004370"/>
    </source>
</evidence>
<keyword evidence="5 8" id="KW-1133">Transmembrane helix</keyword>
<dbReference type="GO" id="GO:0016020">
    <property type="term" value="C:membrane"/>
    <property type="evidence" value="ECO:0007669"/>
    <property type="project" value="UniProtKB-SubCell"/>
</dbReference>
<dbReference type="SUPFAM" id="SSF81343">
    <property type="entry name" value="Fumarate reductase respiratory complex transmembrane subunits"/>
    <property type="match status" value="1"/>
</dbReference>
<protein>
    <submittedName>
        <fullName evidence="9">Succinate dehydrogenase / fumarate reductase cytochrome b subunit</fullName>
    </submittedName>
</protein>
<evidence type="ECO:0000256" key="8">
    <source>
        <dbReference type="SAM" id="Phobius"/>
    </source>
</evidence>
<feature type="transmembrane region" description="Helical" evidence="8">
    <location>
        <begin position="204"/>
        <end position="232"/>
    </location>
</feature>
<feature type="transmembrane region" description="Helical" evidence="8">
    <location>
        <begin position="159"/>
        <end position="183"/>
    </location>
</feature>
<keyword evidence="2" id="KW-0349">Heme</keyword>
<dbReference type="GO" id="GO:0046872">
    <property type="term" value="F:metal ion binding"/>
    <property type="evidence" value="ECO:0007669"/>
    <property type="project" value="UniProtKB-KW"/>
</dbReference>
<dbReference type="InterPro" id="IPR011138">
    <property type="entry name" value="Cytochrome_b-558"/>
</dbReference>
<dbReference type="Pfam" id="PF01127">
    <property type="entry name" value="Sdh_cyt"/>
    <property type="match status" value="1"/>
</dbReference>
<gene>
    <name evidence="9" type="ORF">HD592_001891</name>
</gene>
<dbReference type="CDD" id="cd03498">
    <property type="entry name" value="SQR_TypeB_2_TM"/>
    <property type="match status" value="1"/>
</dbReference>
<dbReference type="AlphaFoldDB" id="A0A923E867"/>
<proteinExistence type="predicted"/>
<evidence type="ECO:0000256" key="4">
    <source>
        <dbReference type="ARBA" id="ARBA00022723"/>
    </source>
</evidence>
<evidence type="ECO:0000256" key="5">
    <source>
        <dbReference type="ARBA" id="ARBA00022989"/>
    </source>
</evidence>